<dbReference type="PANTHER" id="PTHR43301:SF3">
    <property type="entry name" value="ARABINAN ENDO-1,5-ALPHA-L-ARABINOSIDASE A-RELATED"/>
    <property type="match status" value="1"/>
</dbReference>
<dbReference type="SUPFAM" id="SSF75005">
    <property type="entry name" value="Arabinanase/levansucrase/invertase"/>
    <property type="match status" value="1"/>
</dbReference>
<keyword evidence="3 7" id="KW-0378">Hydrolase</keyword>
<dbReference type="Pfam" id="PF04616">
    <property type="entry name" value="Glyco_hydro_43"/>
    <property type="match status" value="1"/>
</dbReference>
<evidence type="ECO:0000256" key="1">
    <source>
        <dbReference type="ARBA" id="ARBA00004834"/>
    </source>
</evidence>
<reference evidence="7" key="1">
    <citation type="submission" date="2022-08" db="EMBL/GenBank/DDBJ databases">
        <title>The genomic sequence of strain Paenibacillus sp. SCIV0701.</title>
        <authorList>
            <person name="Zhao H."/>
        </authorList>
    </citation>
    <scope>NUCLEOTIDE SEQUENCE</scope>
    <source>
        <strain evidence="7">SCIV0701</strain>
    </source>
</reference>
<organism evidence="7 8">
    <name type="scientific">Paenibacillus soyae</name>
    <dbReference type="NCBI Taxonomy" id="2969249"/>
    <lineage>
        <taxon>Bacteria</taxon>
        <taxon>Bacillati</taxon>
        <taxon>Bacillota</taxon>
        <taxon>Bacilli</taxon>
        <taxon>Bacillales</taxon>
        <taxon>Paenibacillaceae</taxon>
        <taxon>Paenibacillus</taxon>
    </lineage>
</organism>
<dbReference type="InterPro" id="IPR050727">
    <property type="entry name" value="GH43_arabinanases"/>
</dbReference>
<keyword evidence="8" id="KW-1185">Reference proteome</keyword>
<comment type="similarity">
    <text evidence="2">Belongs to the glycosyl hydrolase 43 family.</text>
</comment>
<dbReference type="InterPro" id="IPR023296">
    <property type="entry name" value="Glyco_hydro_beta-prop_sf"/>
</dbReference>
<feature type="active site" description="Proton donor" evidence="5">
    <location>
        <position position="207"/>
    </location>
</feature>
<feature type="active site" description="Proton acceptor" evidence="5">
    <location>
        <position position="30"/>
    </location>
</feature>
<evidence type="ECO:0000313" key="7">
    <source>
        <dbReference type="EMBL" id="MCR2806986.1"/>
    </source>
</evidence>
<accession>A0A9X2MW87</accession>
<evidence type="ECO:0000256" key="3">
    <source>
        <dbReference type="ARBA" id="ARBA00022801"/>
    </source>
</evidence>
<evidence type="ECO:0000256" key="4">
    <source>
        <dbReference type="ARBA" id="ARBA00023295"/>
    </source>
</evidence>
<sequence>MRKFNNPLPVQTDGLLRISADQRPSPYNPDPYVLKFNGEYYAYATSRNGVAVMHAKDMTSWTYLGYAYQEEGRSDYWAPAVFYDNGLFYLYVSSVPSGEDDAHYQFMRVAVSERPEGPFEYRKTLFDTFSIDAHVVRDADGGLVLFYSTNETYGIDSHRAGTVILADRLLDPFTPEGKPKLIVRPTLNEEIFAKNRFGDGRDWHTIEGAFHLRRGGRHYVMYSGNAFTSPYYYIGYSTAPHEEGRSITELAWTKFPDEDTYEPLLRQNDRVEGVGHNSVAKAPNNVDDWVVYHGREVEQTTEEQGGQGERRQMRMDPLLWNGNRMWVPGPTYDEKPAPGLPAFRDLFDRADSAEIGIGEGWTTAGGDWLVRDGELLQGSQTGIARAYVDASYPHALFELNVRWERSHMGGLYGAVMLYGDDRGMIEMLFDVGKRTIGLYETVRGIRMPALTAEVPRGFRFDAYHQLMIRAAGRTLRVELDGVEVLGGNIYAPVSRYGLAAHYTSARYDGIALTGTLSFLESGASAFARLASPVSGQWSAEGDRLSGLPAEGKAGIVIRNPFPAADSYCRFELTGSRPEVSLTLETPTGRTRGIAVPGGALSEGGTVHLRHEEGVLQIWAGSTLVLSEPAEGDFSALTVSSGGKLTIGALEWTALGS</sequence>
<dbReference type="Gene3D" id="2.115.10.20">
    <property type="entry name" value="Glycosyl hydrolase domain, family 43"/>
    <property type="match status" value="1"/>
</dbReference>
<dbReference type="GO" id="GO:0004553">
    <property type="term" value="F:hydrolase activity, hydrolyzing O-glycosyl compounds"/>
    <property type="evidence" value="ECO:0007669"/>
    <property type="project" value="InterPro"/>
</dbReference>
<gene>
    <name evidence="7" type="ORF">NQZ67_24170</name>
</gene>
<keyword evidence="4" id="KW-0326">Glycosidase</keyword>
<dbReference type="InterPro" id="IPR006710">
    <property type="entry name" value="Glyco_hydro_43"/>
</dbReference>
<dbReference type="CDD" id="cd08991">
    <property type="entry name" value="GH43_HoAraf43-like"/>
    <property type="match status" value="1"/>
</dbReference>
<dbReference type="GO" id="GO:0005975">
    <property type="term" value="P:carbohydrate metabolic process"/>
    <property type="evidence" value="ECO:0007669"/>
    <property type="project" value="InterPro"/>
</dbReference>
<evidence type="ECO:0000256" key="6">
    <source>
        <dbReference type="PIRSR" id="PIRSR606710-2"/>
    </source>
</evidence>
<dbReference type="RefSeq" id="WP_257451024.1">
    <property type="nucleotide sequence ID" value="NZ_JANIPJ010000022.1"/>
</dbReference>
<dbReference type="Gene3D" id="2.60.120.560">
    <property type="entry name" value="Exo-inulinase, domain 1"/>
    <property type="match status" value="1"/>
</dbReference>
<evidence type="ECO:0000256" key="2">
    <source>
        <dbReference type="ARBA" id="ARBA00009865"/>
    </source>
</evidence>
<comment type="caution">
    <text evidence="7">The sequence shown here is derived from an EMBL/GenBank/DDBJ whole genome shotgun (WGS) entry which is preliminary data.</text>
</comment>
<comment type="pathway">
    <text evidence="1">Glycan metabolism; L-arabinan degradation.</text>
</comment>
<evidence type="ECO:0000256" key="5">
    <source>
        <dbReference type="PIRSR" id="PIRSR606710-1"/>
    </source>
</evidence>
<dbReference type="EMBL" id="JANIPJ010000022">
    <property type="protein sequence ID" value="MCR2806986.1"/>
    <property type="molecule type" value="Genomic_DNA"/>
</dbReference>
<name>A0A9X2MW87_9BACL</name>
<protein>
    <submittedName>
        <fullName evidence="7">Glycoside hydrolase family 43 protein</fullName>
    </submittedName>
</protein>
<dbReference type="AlphaFoldDB" id="A0A9X2MW87"/>
<proteinExistence type="inferred from homology"/>
<dbReference type="PANTHER" id="PTHR43301">
    <property type="entry name" value="ARABINAN ENDO-1,5-ALPHA-L-ARABINOSIDASE"/>
    <property type="match status" value="1"/>
</dbReference>
<feature type="site" description="Important for catalytic activity, responsible for pKa modulation of the active site Glu and correct orientation of both the proton donor and substrate" evidence="6">
    <location>
        <position position="132"/>
    </location>
</feature>
<dbReference type="Proteomes" id="UP001141950">
    <property type="component" value="Unassembled WGS sequence"/>
</dbReference>
<evidence type="ECO:0000313" key="8">
    <source>
        <dbReference type="Proteomes" id="UP001141950"/>
    </source>
</evidence>